<comment type="caution">
    <text evidence="2">The sequence shown here is derived from an EMBL/GenBank/DDBJ whole genome shotgun (WGS) entry which is preliminary data.</text>
</comment>
<dbReference type="AlphaFoldDB" id="A0A1D3D2A0"/>
<sequence>MPAAADIELLVKHALNRQQLNPLLRLLRRRLQDGSQLFTLLRSLLRSQRALRSLQFCHLIEGNYLNAGLLDLLLCLHEALATPPFKDQAQAAGAEHPSASPALKWDYFHGLLEEALSLLSAALQKKRQSRINNVSSDTHKQPKKQCETAAGGNLAPVAHADAAAAAADGKRPWPPRLQPQGFSQASVRNLSDSHAAAKESDEDATAAAGGGGILVTPQDCGSKDTAADTKDMALVLTAASAGETRLVRQRKAEGGPRLLQLADERDVSLEEVDESDLRELIELAALQQQCCSSVPSCCGNWSLLLQQQEQRVRLCVLLLLQQQQQLAARVLQLCGLNALELGALGGMRLLHSLGPKLENIPRLAGQGMQSKEKLLDLDSLVCLIRSPVAVMDTRLFLAALPLQQQQGQQHGLQQVGASSFSVAQEPSFSHQQVKLCVDMATELNDKSMLERCRDAARHLGDLPLLDYINAKYLLLQRTNCSTTTAKGKK</sequence>
<feature type="compositionally biased region" description="Polar residues" evidence="1">
    <location>
        <begin position="180"/>
        <end position="192"/>
    </location>
</feature>
<evidence type="ECO:0000256" key="1">
    <source>
        <dbReference type="SAM" id="MobiDB-lite"/>
    </source>
</evidence>
<evidence type="ECO:0000313" key="3">
    <source>
        <dbReference type="Proteomes" id="UP000095192"/>
    </source>
</evidence>
<name>A0A1D3D2A0_9EIME</name>
<dbReference type="Proteomes" id="UP000095192">
    <property type="component" value="Unassembled WGS sequence"/>
</dbReference>
<reference evidence="2 3" key="1">
    <citation type="journal article" date="2016" name="BMC Genomics">
        <title>Comparative genomics reveals Cyclospora cayetanensis possesses coccidia-like metabolism and invasion components but unique surface antigens.</title>
        <authorList>
            <person name="Liu S."/>
            <person name="Wang L."/>
            <person name="Zheng H."/>
            <person name="Xu Z."/>
            <person name="Roellig D.M."/>
            <person name="Li N."/>
            <person name="Frace M.A."/>
            <person name="Tang K."/>
            <person name="Arrowood M.J."/>
            <person name="Moss D.M."/>
            <person name="Zhang L."/>
            <person name="Feng Y."/>
            <person name="Xiao L."/>
        </authorList>
    </citation>
    <scope>NUCLEOTIDE SEQUENCE [LARGE SCALE GENOMIC DNA]</scope>
    <source>
        <strain evidence="2 3">CHN_HEN01</strain>
    </source>
</reference>
<accession>A0A1D3D2A0</accession>
<keyword evidence="3" id="KW-1185">Reference proteome</keyword>
<protein>
    <submittedName>
        <fullName evidence="2">Uncharacterized protein</fullName>
    </submittedName>
</protein>
<proteinExistence type="predicted"/>
<organism evidence="2 3">
    <name type="scientific">Cyclospora cayetanensis</name>
    <dbReference type="NCBI Taxonomy" id="88456"/>
    <lineage>
        <taxon>Eukaryota</taxon>
        <taxon>Sar</taxon>
        <taxon>Alveolata</taxon>
        <taxon>Apicomplexa</taxon>
        <taxon>Conoidasida</taxon>
        <taxon>Coccidia</taxon>
        <taxon>Eucoccidiorida</taxon>
        <taxon>Eimeriorina</taxon>
        <taxon>Eimeriidae</taxon>
        <taxon>Cyclospora</taxon>
    </lineage>
</organism>
<gene>
    <name evidence="2" type="ORF">cyc_00656</name>
</gene>
<dbReference type="InParanoid" id="A0A1D3D2A0"/>
<dbReference type="VEuPathDB" id="ToxoDB:cyc_00656"/>
<evidence type="ECO:0000313" key="2">
    <source>
        <dbReference type="EMBL" id="OEH77580.1"/>
    </source>
</evidence>
<dbReference type="EMBL" id="JROU02001051">
    <property type="protein sequence ID" value="OEH77580.1"/>
    <property type="molecule type" value="Genomic_DNA"/>
</dbReference>
<feature type="region of interest" description="Disordered" evidence="1">
    <location>
        <begin position="161"/>
        <end position="222"/>
    </location>
</feature>